<evidence type="ECO:0000259" key="9">
    <source>
        <dbReference type="Pfam" id="PF02729"/>
    </source>
</evidence>
<feature type="binding site" evidence="7">
    <location>
        <position position="130"/>
    </location>
    <ligand>
        <name>carbamoyl phosphate</name>
        <dbReference type="ChEBI" id="CHEBI:58228"/>
    </ligand>
</feature>
<keyword evidence="4 7" id="KW-0665">Pyrimidine biosynthesis</keyword>
<dbReference type="OrthoDB" id="9774690at2"/>
<dbReference type="GO" id="GO:0006520">
    <property type="term" value="P:amino acid metabolic process"/>
    <property type="evidence" value="ECO:0007669"/>
    <property type="project" value="InterPro"/>
</dbReference>
<feature type="binding site" evidence="7">
    <location>
        <position position="261"/>
    </location>
    <ligand>
        <name>carbamoyl phosphate</name>
        <dbReference type="ChEBI" id="CHEBI:58228"/>
    </ligand>
</feature>
<comment type="subunit">
    <text evidence="7">Heterododecamer (2C3:3R2) of six catalytic PyrB chains organized as two trimers (C3), and six regulatory PyrI chains organized as three dimers (R2).</text>
</comment>
<dbReference type="RefSeq" id="WP_004824177.1">
    <property type="nucleotide sequence ID" value="NZ_CAMUOS010000005.1"/>
</dbReference>
<dbReference type="PANTHER" id="PTHR45753">
    <property type="entry name" value="ORNITHINE CARBAMOYLTRANSFERASE, MITOCHONDRIAL"/>
    <property type="match status" value="1"/>
</dbReference>
<dbReference type="HAMAP" id="MF_00001">
    <property type="entry name" value="Asp_carb_tr"/>
    <property type="match status" value="1"/>
</dbReference>
<evidence type="ECO:0000313" key="10">
    <source>
        <dbReference type="EMBL" id="SUB56322.1"/>
    </source>
</evidence>
<dbReference type="GO" id="GO:0004070">
    <property type="term" value="F:aspartate carbamoyltransferase activity"/>
    <property type="evidence" value="ECO:0007669"/>
    <property type="project" value="UniProtKB-UniRule"/>
</dbReference>
<feature type="binding site" evidence="7">
    <location>
        <position position="163"/>
    </location>
    <ligand>
        <name>L-aspartate</name>
        <dbReference type="ChEBI" id="CHEBI:29991"/>
    </ligand>
</feature>
<evidence type="ECO:0000256" key="5">
    <source>
        <dbReference type="ARBA" id="ARBA00043884"/>
    </source>
</evidence>
<dbReference type="GO" id="GO:0044205">
    <property type="term" value="P:'de novo' UMP biosynthetic process"/>
    <property type="evidence" value="ECO:0007669"/>
    <property type="project" value="UniProtKB-UniRule"/>
</dbReference>
<protein>
    <recommendedName>
        <fullName evidence="7">Aspartate carbamoyltransferase</fullName>
        <ecNumber evidence="7">2.1.3.2</ecNumber>
    </recommendedName>
    <alternativeName>
        <fullName evidence="7">Aspartate transcarbamylase</fullName>
        <shortName evidence="7">ATCase</shortName>
    </alternativeName>
</protein>
<comment type="similarity">
    <text evidence="2 7">Belongs to the aspartate/ornithine carbamoyltransferase superfamily. ATCase family.</text>
</comment>
<feature type="binding site" evidence="7">
    <location>
        <position position="80"/>
    </location>
    <ligand>
        <name>L-aspartate</name>
        <dbReference type="ChEBI" id="CHEBI:29991"/>
    </ligand>
</feature>
<evidence type="ECO:0000256" key="3">
    <source>
        <dbReference type="ARBA" id="ARBA00022679"/>
    </source>
</evidence>
<dbReference type="PROSITE" id="PS00097">
    <property type="entry name" value="CARBAMOYLTRANSFERASE"/>
    <property type="match status" value="1"/>
</dbReference>
<evidence type="ECO:0000256" key="2">
    <source>
        <dbReference type="ARBA" id="ARBA00008896"/>
    </source>
</evidence>
<evidence type="ECO:0000259" key="8">
    <source>
        <dbReference type="Pfam" id="PF00185"/>
    </source>
</evidence>
<keyword evidence="3 7" id="KW-0808">Transferase</keyword>
<dbReference type="Pfam" id="PF00185">
    <property type="entry name" value="OTCace"/>
    <property type="match status" value="1"/>
</dbReference>
<dbReference type="EMBL" id="UGSZ01000001">
    <property type="protein sequence ID" value="SUB56322.1"/>
    <property type="molecule type" value="Genomic_DNA"/>
</dbReference>
<dbReference type="Pfam" id="PF02729">
    <property type="entry name" value="OTCace_N"/>
    <property type="match status" value="1"/>
</dbReference>
<dbReference type="InterPro" id="IPR002082">
    <property type="entry name" value="Asp_carbamoyltransf"/>
</dbReference>
<dbReference type="NCBIfam" id="NF002032">
    <property type="entry name" value="PRK00856.1"/>
    <property type="match status" value="1"/>
</dbReference>
<dbReference type="PRINTS" id="PR00101">
    <property type="entry name" value="ATCASE"/>
</dbReference>
<comment type="function">
    <text evidence="5 7">Catalyzes the condensation of carbamoyl phosphate and aspartate to form carbamoyl aspartate and inorganic phosphate, the committed step in the de novo pyrimidine nucleotide biosynthesis pathway.</text>
</comment>
<dbReference type="FunFam" id="3.40.50.1370:FF:000002">
    <property type="entry name" value="Aspartate carbamoyltransferase 2"/>
    <property type="match status" value="1"/>
</dbReference>
<dbReference type="PANTHER" id="PTHR45753:SF6">
    <property type="entry name" value="ASPARTATE CARBAMOYLTRANSFERASE"/>
    <property type="match status" value="1"/>
</dbReference>
<dbReference type="STRING" id="1122949.GCA_000378725_00163"/>
<evidence type="ECO:0000256" key="7">
    <source>
        <dbReference type="HAMAP-Rule" id="MF_00001"/>
    </source>
</evidence>
<name>A0A379C1V3_9FIRM</name>
<accession>A0A379C1V3</accession>
<dbReference type="GO" id="GO:0016597">
    <property type="term" value="F:amino acid binding"/>
    <property type="evidence" value="ECO:0007669"/>
    <property type="project" value="InterPro"/>
</dbReference>
<feature type="binding site" evidence="7">
    <location>
        <position position="133"/>
    </location>
    <ligand>
        <name>carbamoyl phosphate</name>
        <dbReference type="ChEBI" id="CHEBI:58228"/>
    </ligand>
</feature>
<dbReference type="Proteomes" id="UP000255517">
    <property type="component" value="Unassembled WGS sequence"/>
</dbReference>
<comment type="caution">
    <text evidence="7">Lacks conserved residue(s) required for the propagation of feature annotation.</text>
</comment>
<feature type="binding site" evidence="7">
    <location>
        <position position="51"/>
    </location>
    <ligand>
        <name>carbamoyl phosphate</name>
        <dbReference type="ChEBI" id="CHEBI:58228"/>
    </ligand>
</feature>
<feature type="binding site" evidence="7">
    <location>
        <position position="52"/>
    </location>
    <ligand>
        <name>carbamoyl phosphate</name>
        <dbReference type="ChEBI" id="CHEBI:58228"/>
    </ligand>
</feature>
<reference evidence="10 11" key="1">
    <citation type="submission" date="2018-06" db="EMBL/GenBank/DDBJ databases">
        <authorList>
            <consortium name="Pathogen Informatics"/>
            <person name="Doyle S."/>
        </authorList>
    </citation>
    <scope>NUCLEOTIDE SEQUENCE [LARGE SCALE GENOMIC DNA]</scope>
    <source>
        <strain evidence="10 11">NCTC13149</strain>
    </source>
</reference>
<dbReference type="NCBIfam" id="TIGR00670">
    <property type="entry name" value="asp_carb_tr"/>
    <property type="match status" value="1"/>
</dbReference>
<evidence type="ECO:0000256" key="1">
    <source>
        <dbReference type="ARBA" id="ARBA00004852"/>
    </source>
</evidence>
<organism evidence="10 11">
    <name type="scientific">Peptoniphilus lacrimalis</name>
    <dbReference type="NCBI Taxonomy" id="33031"/>
    <lineage>
        <taxon>Bacteria</taxon>
        <taxon>Bacillati</taxon>
        <taxon>Bacillota</taxon>
        <taxon>Tissierellia</taxon>
        <taxon>Tissierellales</taxon>
        <taxon>Peptoniphilaceae</taxon>
        <taxon>Peptoniphilus</taxon>
    </lineage>
</organism>
<dbReference type="UniPathway" id="UPA00070">
    <property type="reaction ID" value="UER00116"/>
</dbReference>
<dbReference type="InterPro" id="IPR006132">
    <property type="entry name" value="Asp/Orn_carbamoyltranf_P-bd"/>
</dbReference>
<comment type="pathway">
    <text evidence="1 7">Pyrimidine metabolism; UMP biosynthesis via de novo pathway; (S)-dihydroorotate from bicarbonate: step 2/3.</text>
</comment>
<evidence type="ECO:0000256" key="4">
    <source>
        <dbReference type="ARBA" id="ARBA00022975"/>
    </source>
</evidence>
<dbReference type="PRINTS" id="PR00100">
    <property type="entry name" value="AOTCASE"/>
</dbReference>
<sequence length="300" mass="34313">MRHLIEPLDLTTDEFEFIFRLADDIILDPSKYLDRAKGKLLASLFFEPSTRTRLSFETAMLRIGGGVIGFSDSKVTSTTKGETLIDTIKTVENYADICAMRHFKEGAATLASKVSTKMPIINAGDGGHFHPTQTLADLLTIRHHKGSFSNLNIGFCGDLKFGRTIHSLVRALNRYEDVNFTFISPKELKMPDQFKSFLKSYDETDSLTDALPDLDILYMSRVQQERFVSSDEYERLKDFYILTPEKLKRSKDDMCILHPMPRVNEISVEVDKDPRACYFEQMKFGMYGRMALILFLLELV</sequence>
<feature type="domain" description="Aspartate/ornithine carbamoyltransferase carbamoyl-P binding" evidence="9">
    <location>
        <begin position="2"/>
        <end position="142"/>
    </location>
</feature>
<dbReference type="Gene3D" id="3.40.50.1370">
    <property type="entry name" value="Aspartate/ornithine carbamoyltransferase"/>
    <property type="match status" value="2"/>
</dbReference>
<comment type="catalytic activity">
    <reaction evidence="6 7">
        <text>carbamoyl phosphate + L-aspartate = N-carbamoyl-L-aspartate + phosphate + H(+)</text>
        <dbReference type="Rhea" id="RHEA:20013"/>
        <dbReference type="ChEBI" id="CHEBI:15378"/>
        <dbReference type="ChEBI" id="CHEBI:29991"/>
        <dbReference type="ChEBI" id="CHEBI:32814"/>
        <dbReference type="ChEBI" id="CHEBI:43474"/>
        <dbReference type="ChEBI" id="CHEBI:58228"/>
        <dbReference type="EC" id="2.1.3.2"/>
    </reaction>
</comment>
<evidence type="ECO:0000313" key="11">
    <source>
        <dbReference type="Proteomes" id="UP000255517"/>
    </source>
</evidence>
<dbReference type="InterPro" id="IPR036901">
    <property type="entry name" value="Asp/Orn_carbamoylTrfase_sf"/>
</dbReference>
<dbReference type="InterPro" id="IPR006131">
    <property type="entry name" value="Asp_carbamoyltransf_Asp/Orn-bd"/>
</dbReference>
<dbReference type="GO" id="GO:0006207">
    <property type="term" value="P:'de novo' pyrimidine nucleobase biosynthetic process"/>
    <property type="evidence" value="ECO:0007669"/>
    <property type="project" value="InterPro"/>
</dbReference>
<dbReference type="SUPFAM" id="SSF53671">
    <property type="entry name" value="Aspartate/ornithine carbamoyltransferase"/>
    <property type="match status" value="1"/>
</dbReference>
<dbReference type="EC" id="2.1.3.2" evidence="7"/>
<feature type="binding site" evidence="7">
    <location>
        <position position="221"/>
    </location>
    <ligand>
        <name>L-aspartate</name>
        <dbReference type="ChEBI" id="CHEBI:29991"/>
    </ligand>
</feature>
<feature type="domain" description="Aspartate/ornithine carbamoyltransferase Asp/Orn-binding" evidence="8">
    <location>
        <begin position="150"/>
        <end position="295"/>
    </location>
</feature>
<evidence type="ECO:0000256" key="6">
    <source>
        <dbReference type="ARBA" id="ARBA00048859"/>
    </source>
</evidence>
<feature type="binding site" evidence="7">
    <location>
        <position position="101"/>
    </location>
    <ligand>
        <name>carbamoyl phosphate</name>
        <dbReference type="ChEBI" id="CHEBI:58228"/>
    </ligand>
</feature>
<dbReference type="InterPro" id="IPR006130">
    <property type="entry name" value="Asp/Orn_carbamoylTrfase"/>
</dbReference>
<gene>
    <name evidence="7 10" type="primary">pyrB</name>
    <name evidence="10" type="ORF">NCTC13149_00092</name>
</gene>
<dbReference type="AlphaFoldDB" id="A0A379C1V3"/>
<proteinExistence type="inferred from homology"/>